<dbReference type="AlphaFoldDB" id="U6MQ40"/>
<organism evidence="2 3">
    <name type="scientific">Eimeria necatrix</name>
    <dbReference type="NCBI Taxonomy" id="51315"/>
    <lineage>
        <taxon>Eukaryota</taxon>
        <taxon>Sar</taxon>
        <taxon>Alveolata</taxon>
        <taxon>Apicomplexa</taxon>
        <taxon>Conoidasida</taxon>
        <taxon>Coccidia</taxon>
        <taxon>Eucoccidiorida</taxon>
        <taxon>Eimeriorina</taxon>
        <taxon>Eimeriidae</taxon>
        <taxon>Eimeria</taxon>
    </lineage>
</organism>
<reference evidence="2" key="2">
    <citation type="submission" date="2013-10" db="EMBL/GenBank/DDBJ databases">
        <authorList>
            <person name="Aslett M."/>
        </authorList>
    </citation>
    <scope>NUCLEOTIDE SEQUENCE [LARGE SCALE GENOMIC DNA]</scope>
    <source>
        <strain evidence="2">Houghton</strain>
    </source>
</reference>
<dbReference type="GeneID" id="25472084"/>
<dbReference type="VEuPathDB" id="ToxoDB:ENH_00019110"/>
<feature type="region of interest" description="Disordered" evidence="1">
    <location>
        <begin position="339"/>
        <end position="358"/>
    </location>
</feature>
<protein>
    <submittedName>
        <fullName evidence="2">Uncharacterized protein</fullName>
    </submittedName>
</protein>
<sequence length="358" mass="39184">MIEEIELLCHTMAVSAGPHSKVPLFLPSSSKCHCVRSNALGRCYIDVLKTTEDLIFRISLLLPAALAEHIKPKAKDLNTQAAALCAAAGVFVTAWQQQQVEAGLEFPNGRPANSVLIERLKNSDKYILTEIDEDGRENTSEYNKRTKALKQHFSSKAMKKCFSLMYAGGTVAQQPAEMNGSRFAARSLYGGIANTVGVSALHADLFVQTILEAGGAIPRRPRPPHPFIGLFAALRVSQRFKDCFSASRDMTLRSWYLMHIEGDSILRRIGRHKVAEELAAATYNFGTSQSSDVFDTAFKTLMATVTTQWEDVGAFKSLVSYFPGGEAVKLAEVAPEDFETPADSATDTGLEFSPNLLN</sequence>
<accession>U6MQ40</accession>
<evidence type="ECO:0000313" key="2">
    <source>
        <dbReference type="EMBL" id="CDJ66337.1"/>
    </source>
</evidence>
<dbReference type="RefSeq" id="XP_013434805.1">
    <property type="nucleotide sequence ID" value="XM_013579351.1"/>
</dbReference>
<dbReference type="EMBL" id="HG723552">
    <property type="protein sequence ID" value="CDJ66337.1"/>
    <property type="molecule type" value="Genomic_DNA"/>
</dbReference>
<proteinExistence type="predicted"/>
<dbReference type="OrthoDB" id="346112at2759"/>
<evidence type="ECO:0000313" key="3">
    <source>
        <dbReference type="Proteomes" id="UP000030754"/>
    </source>
</evidence>
<evidence type="ECO:0000256" key="1">
    <source>
        <dbReference type="SAM" id="MobiDB-lite"/>
    </source>
</evidence>
<reference evidence="2" key="1">
    <citation type="submission" date="2013-10" db="EMBL/GenBank/DDBJ databases">
        <title>Genomic analysis of the causative agents of coccidiosis in chickens.</title>
        <authorList>
            <person name="Reid A.J."/>
            <person name="Blake D."/>
            <person name="Billington K."/>
            <person name="Browne H."/>
            <person name="Dunn M."/>
            <person name="Hung S."/>
            <person name="Kawahara F."/>
            <person name="Miranda-Saavedra D."/>
            <person name="Mourier T."/>
            <person name="Nagra H."/>
            <person name="Otto T.D."/>
            <person name="Rawlings N."/>
            <person name="Sanchez A."/>
            <person name="Sanders M."/>
            <person name="Subramaniam C."/>
            <person name="Tay Y."/>
            <person name="Dear P."/>
            <person name="Doerig C."/>
            <person name="Gruber A."/>
            <person name="Parkinson J."/>
            <person name="Shirley M."/>
            <person name="Wan K.L."/>
            <person name="Berriman M."/>
            <person name="Tomley F."/>
            <person name="Pain A."/>
        </authorList>
    </citation>
    <scope>NUCLEOTIDE SEQUENCE [LARGE SCALE GENOMIC DNA]</scope>
    <source>
        <strain evidence="2">Houghton</strain>
    </source>
</reference>
<dbReference type="Proteomes" id="UP000030754">
    <property type="component" value="Unassembled WGS sequence"/>
</dbReference>
<keyword evidence="3" id="KW-1185">Reference proteome</keyword>
<gene>
    <name evidence="2" type="ORF">ENH_00019110</name>
</gene>
<name>U6MQ40_9EIME</name>